<evidence type="ECO:0000256" key="2">
    <source>
        <dbReference type="SAM" id="Phobius"/>
    </source>
</evidence>
<feature type="transmembrane region" description="Helical" evidence="2">
    <location>
        <begin position="169"/>
        <end position="187"/>
    </location>
</feature>
<name>A0A5C3PFF5_9APHY</name>
<feature type="region of interest" description="Disordered" evidence="1">
    <location>
        <begin position="281"/>
        <end position="300"/>
    </location>
</feature>
<evidence type="ECO:0000313" key="5">
    <source>
        <dbReference type="Proteomes" id="UP000308197"/>
    </source>
</evidence>
<dbReference type="InParanoid" id="A0A5C3PFF5"/>
<feature type="transmembrane region" description="Helical" evidence="2">
    <location>
        <begin position="234"/>
        <end position="255"/>
    </location>
</feature>
<sequence>MSLSDSDGLQVLLRVANRQIIHAVASATFLLYDLLTTLDDEVEYVWSSANALPKYLYFVSRYIGLLGQLVLATNLTPMFCFSYLMFCFGFLLLLLLSVELSLILRVDALYGKSRRVRLLLGSAFVTELVMTVVLNGVSIPIVKRVLVPFPSVFPMKGCVFPAAPTIYKLSWIPILVFETLLFALNAIKCISYGPLDHTPLIYRLFRDGSAYYVISVIVMLVCTIAQFFDNALTTVALIWVSAILSYSGCHLLLSIRKTAARRQRLETDMLSIDIPHIHMPGGTTSESESRSLESPHTLPPHMESIELVPRRVSLHVSTEGSHGSHATESNWAEDCWRDWDLVGVDDTEEGAPWRQKYRVEDIDVEPGRESDDATGMRWLRRWKP</sequence>
<evidence type="ECO:0000313" key="4">
    <source>
        <dbReference type="EMBL" id="TFK87348.1"/>
    </source>
</evidence>
<keyword evidence="2" id="KW-0812">Transmembrane</keyword>
<feature type="domain" description="DUF6533" evidence="3">
    <location>
        <begin position="23"/>
        <end position="66"/>
    </location>
</feature>
<dbReference type="InterPro" id="IPR045340">
    <property type="entry name" value="DUF6533"/>
</dbReference>
<feature type="transmembrane region" description="Helical" evidence="2">
    <location>
        <begin position="81"/>
        <end position="106"/>
    </location>
</feature>
<keyword evidence="2" id="KW-1133">Transmembrane helix</keyword>
<dbReference type="EMBL" id="ML211157">
    <property type="protein sequence ID" value="TFK87348.1"/>
    <property type="molecule type" value="Genomic_DNA"/>
</dbReference>
<organism evidence="4 5">
    <name type="scientific">Polyporus arcularius HHB13444</name>
    <dbReference type="NCBI Taxonomy" id="1314778"/>
    <lineage>
        <taxon>Eukaryota</taxon>
        <taxon>Fungi</taxon>
        <taxon>Dikarya</taxon>
        <taxon>Basidiomycota</taxon>
        <taxon>Agaricomycotina</taxon>
        <taxon>Agaricomycetes</taxon>
        <taxon>Polyporales</taxon>
        <taxon>Polyporaceae</taxon>
        <taxon>Polyporus</taxon>
    </lineage>
</organism>
<evidence type="ECO:0000259" key="3">
    <source>
        <dbReference type="Pfam" id="PF20151"/>
    </source>
</evidence>
<accession>A0A5C3PFF5</accession>
<reference evidence="4 5" key="1">
    <citation type="journal article" date="2019" name="Nat. Ecol. Evol.">
        <title>Megaphylogeny resolves global patterns of mushroom evolution.</title>
        <authorList>
            <person name="Varga T."/>
            <person name="Krizsan K."/>
            <person name="Foldi C."/>
            <person name="Dima B."/>
            <person name="Sanchez-Garcia M."/>
            <person name="Sanchez-Ramirez S."/>
            <person name="Szollosi G.J."/>
            <person name="Szarkandi J.G."/>
            <person name="Papp V."/>
            <person name="Albert L."/>
            <person name="Andreopoulos W."/>
            <person name="Angelini C."/>
            <person name="Antonin V."/>
            <person name="Barry K.W."/>
            <person name="Bougher N.L."/>
            <person name="Buchanan P."/>
            <person name="Buyck B."/>
            <person name="Bense V."/>
            <person name="Catcheside P."/>
            <person name="Chovatia M."/>
            <person name="Cooper J."/>
            <person name="Damon W."/>
            <person name="Desjardin D."/>
            <person name="Finy P."/>
            <person name="Geml J."/>
            <person name="Haridas S."/>
            <person name="Hughes K."/>
            <person name="Justo A."/>
            <person name="Karasinski D."/>
            <person name="Kautmanova I."/>
            <person name="Kiss B."/>
            <person name="Kocsube S."/>
            <person name="Kotiranta H."/>
            <person name="LaButti K.M."/>
            <person name="Lechner B.E."/>
            <person name="Liimatainen K."/>
            <person name="Lipzen A."/>
            <person name="Lukacs Z."/>
            <person name="Mihaltcheva S."/>
            <person name="Morgado L.N."/>
            <person name="Niskanen T."/>
            <person name="Noordeloos M.E."/>
            <person name="Ohm R.A."/>
            <person name="Ortiz-Santana B."/>
            <person name="Ovrebo C."/>
            <person name="Racz N."/>
            <person name="Riley R."/>
            <person name="Savchenko A."/>
            <person name="Shiryaev A."/>
            <person name="Soop K."/>
            <person name="Spirin V."/>
            <person name="Szebenyi C."/>
            <person name="Tomsovsky M."/>
            <person name="Tulloss R.E."/>
            <person name="Uehling J."/>
            <person name="Grigoriev I.V."/>
            <person name="Vagvolgyi C."/>
            <person name="Papp T."/>
            <person name="Martin F.M."/>
            <person name="Miettinen O."/>
            <person name="Hibbett D.S."/>
            <person name="Nagy L.G."/>
        </authorList>
    </citation>
    <scope>NUCLEOTIDE SEQUENCE [LARGE SCALE GENOMIC DNA]</scope>
    <source>
        <strain evidence="4 5">HHB13444</strain>
    </source>
</reference>
<keyword evidence="2" id="KW-0472">Membrane</keyword>
<evidence type="ECO:0000256" key="1">
    <source>
        <dbReference type="SAM" id="MobiDB-lite"/>
    </source>
</evidence>
<gene>
    <name evidence="4" type="ORF">K466DRAFT_599544</name>
</gene>
<feature type="region of interest" description="Disordered" evidence="1">
    <location>
        <begin position="364"/>
        <end position="384"/>
    </location>
</feature>
<dbReference type="Pfam" id="PF20151">
    <property type="entry name" value="DUF6533"/>
    <property type="match status" value="1"/>
</dbReference>
<keyword evidence="5" id="KW-1185">Reference proteome</keyword>
<protein>
    <recommendedName>
        <fullName evidence="3">DUF6533 domain-containing protein</fullName>
    </recommendedName>
</protein>
<proteinExistence type="predicted"/>
<dbReference type="AlphaFoldDB" id="A0A5C3PFF5"/>
<dbReference type="Proteomes" id="UP000308197">
    <property type="component" value="Unassembled WGS sequence"/>
</dbReference>
<feature type="transmembrane region" description="Helical" evidence="2">
    <location>
        <begin position="208"/>
        <end position="228"/>
    </location>
</feature>
<feature type="transmembrane region" description="Helical" evidence="2">
    <location>
        <begin position="118"/>
        <end position="142"/>
    </location>
</feature>